<proteinExistence type="predicted"/>
<accession>A0A8X6RYT8</accession>
<evidence type="ECO:0000313" key="2">
    <source>
        <dbReference type="Proteomes" id="UP000887159"/>
    </source>
</evidence>
<reference evidence="1" key="1">
    <citation type="submission" date="2020-08" db="EMBL/GenBank/DDBJ databases">
        <title>Multicomponent nature underlies the extraordinary mechanical properties of spider dragline silk.</title>
        <authorList>
            <person name="Kono N."/>
            <person name="Nakamura H."/>
            <person name="Mori M."/>
            <person name="Yoshida Y."/>
            <person name="Ohtoshi R."/>
            <person name="Malay A.D."/>
            <person name="Moran D.A.P."/>
            <person name="Tomita M."/>
            <person name="Numata K."/>
            <person name="Arakawa K."/>
        </authorList>
    </citation>
    <scope>NUCLEOTIDE SEQUENCE</scope>
</reference>
<gene>
    <name evidence="1" type="ORF">TNCV_850181</name>
</gene>
<organism evidence="1 2">
    <name type="scientific">Trichonephila clavipes</name>
    <name type="common">Golden silk orbweaver</name>
    <name type="synonym">Nephila clavipes</name>
    <dbReference type="NCBI Taxonomy" id="2585209"/>
    <lineage>
        <taxon>Eukaryota</taxon>
        <taxon>Metazoa</taxon>
        <taxon>Ecdysozoa</taxon>
        <taxon>Arthropoda</taxon>
        <taxon>Chelicerata</taxon>
        <taxon>Arachnida</taxon>
        <taxon>Araneae</taxon>
        <taxon>Araneomorphae</taxon>
        <taxon>Entelegynae</taxon>
        <taxon>Araneoidea</taxon>
        <taxon>Nephilidae</taxon>
        <taxon>Trichonephila</taxon>
    </lineage>
</organism>
<dbReference type="AlphaFoldDB" id="A0A8X6RYT8"/>
<comment type="caution">
    <text evidence="1">The sequence shown here is derived from an EMBL/GenBank/DDBJ whole genome shotgun (WGS) entry which is preliminary data.</text>
</comment>
<dbReference type="Proteomes" id="UP000887159">
    <property type="component" value="Unassembled WGS sequence"/>
</dbReference>
<evidence type="ECO:0000313" key="1">
    <source>
        <dbReference type="EMBL" id="GFY01410.1"/>
    </source>
</evidence>
<protein>
    <submittedName>
        <fullName evidence="1">RNase H domain-containing protein</fullName>
    </submittedName>
</protein>
<sequence length="179" mass="20472">MPENKEIGVQETTNVDTKRVFGLKWRPIMISKDGSSDETFLNGGSRNRLQVSSFSVTQKQLLQAILNGGSWIIEEICFRLFKLQELDKVYFLQWLPAHIDITGIENADKLTKEARNLNNDNFVNVTLLDANAVTKFKLKEKSIPVKHQIFNISGDRLITKTIARLRTGHHRGMKFDRDG</sequence>
<name>A0A8X6RYT8_TRICX</name>
<keyword evidence="2" id="KW-1185">Reference proteome</keyword>
<dbReference type="EMBL" id="BMAU01021227">
    <property type="protein sequence ID" value="GFY01410.1"/>
    <property type="molecule type" value="Genomic_DNA"/>
</dbReference>